<dbReference type="AlphaFoldDB" id="A0A1U9QY91"/>
<dbReference type="EMBL" id="CP018047">
    <property type="protein sequence ID" value="AQU68933.1"/>
    <property type="molecule type" value="Genomic_DNA"/>
</dbReference>
<feature type="transmembrane region" description="Helical" evidence="1">
    <location>
        <begin position="5"/>
        <end position="23"/>
    </location>
</feature>
<name>A0A1U9QY91_STRNV</name>
<evidence type="ECO:0000313" key="2">
    <source>
        <dbReference type="EMBL" id="AQU68933.1"/>
    </source>
</evidence>
<accession>A0A1U9QY91</accession>
<organism evidence="2 3">
    <name type="scientific">Streptomyces niveus</name>
    <name type="common">Streptomyces spheroides</name>
    <dbReference type="NCBI Taxonomy" id="193462"/>
    <lineage>
        <taxon>Bacteria</taxon>
        <taxon>Bacillati</taxon>
        <taxon>Actinomycetota</taxon>
        <taxon>Actinomycetes</taxon>
        <taxon>Kitasatosporales</taxon>
        <taxon>Streptomycetaceae</taxon>
        <taxon>Streptomyces</taxon>
    </lineage>
</organism>
<gene>
    <name evidence="2" type="ORF">BBN63_24855</name>
</gene>
<keyword evidence="1" id="KW-0472">Membrane</keyword>
<feature type="transmembrane region" description="Helical" evidence="1">
    <location>
        <begin position="144"/>
        <end position="164"/>
    </location>
</feature>
<evidence type="ECO:0000256" key="1">
    <source>
        <dbReference type="SAM" id="Phobius"/>
    </source>
</evidence>
<feature type="transmembrane region" description="Helical" evidence="1">
    <location>
        <begin position="29"/>
        <end position="48"/>
    </location>
</feature>
<protein>
    <submittedName>
        <fullName evidence="2">Uncharacterized protein</fullName>
    </submittedName>
</protein>
<proteinExistence type="predicted"/>
<dbReference type="KEGG" id="snw:BBN63_24855"/>
<evidence type="ECO:0000313" key="3">
    <source>
        <dbReference type="Proteomes" id="UP000189677"/>
    </source>
</evidence>
<reference evidence="2 3" key="1">
    <citation type="submission" date="2016-11" db="EMBL/GenBank/DDBJ databases">
        <title>Complete genome sequence of Streptomyces niveus SCSIO 3406.</title>
        <authorList>
            <person name="Zhu Q."/>
            <person name="Cheng W."/>
            <person name="Song Y."/>
            <person name="Li Q."/>
            <person name="Ju J."/>
        </authorList>
    </citation>
    <scope>NUCLEOTIDE SEQUENCE [LARGE SCALE GENOMIC DNA]</scope>
    <source>
        <strain evidence="2 3">SCSIO 3406</strain>
    </source>
</reference>
<keyword evidence="1" id="KW-0812">Transmembrane</keyword>
<feature type="transmembrane region" description="Helical" evidence="1">
    <location>
        <begin position="118"/>
        <end position="138"/>
    </location>
</feature>
<dbReference type="Proteomes" id="UP000189677">
    <property type="component" value="Chromosome"/>
</dbReference>
<dbReference type="RefSeq" id="WP_237285744.1">
    <property type="nucleotide sequence ID" value="NZ_CP018047.1"/>
</dbReference>
<keyword evidence="1" id="KW-1133">Transmembrane helix</keyword>
<keyword evidence="3" id="KW-1185">Reference proteome</keyword>
<sequence>MNKVLWVMVPAEITLVVCLLAGVDVPAPVIWTAEAVVLTVVAIEAVLVRRHYRAARLTGAGRRAALARAVEAAVPATARRLLVNEARGVTSLVRWVARRRHGVREGDLAAAYTGPQTAMMYGLLFVSVVETVALAMLIPWPLVHMILLVLDVYGVLMVLALHAACVTRPHVVGADGSLRVRWGALFDMPIESGRITSARVERRYPDGSLIRIDEPGGTLDLIVGGQTTVRVDLTEPVEFVRPMGGRGTATAVRFHADDPAALVARLTQARKALAEAPAVAAGGDGIASGVA</sequence>